<dbReference type="OrthoDB" id="108903at2"/>
<dbReference type="Pfam" id="PF00326">
    <property type="entry name" value="Peptidase_S9"/>
    <property type="match status" value="1"/>
</dbReference>
<accession>A0A085Z0G3</accession>
<evidence type="ECO:0000256" key="1">
    <source>
        <dbReference type="ARBA" id="ARBA00022801"/>
    </source>
</evidence>
<protein>
    <submittedName>
        <fullName evidence="3">Peptidase S9</fullName>
    </submittedName>
</protein>
<dbReference type="GO" id="GO:0004252">
    <property type="term" value="F:serine-type endopeptidase activity"/>
    <property type="evidence" value="ECO:0007669"/>
    <property type="project" value="TreeGrafter"/>
</dbReference>
<dbReference type="Gene3D" id="3.40.50.1820">
    <property type="entry name" value="alpha/beta hydrolase"/>
    <property type="match status" value="1"/>
</dbReference>
<dbReference type="EMBL" id="JPRO01000023">
    <property type="protein sequence ID" value="KFE97926.1"/>
    <property type="molecule type" value="Genomic_DNA"/>
</dbReference>
<name>A0A085Z0G3_9FLAO</name>
<dbReference type="InterPro" id="IPR001375">
    <property type="entry name" value="Peptidase_S9_cat"/>
</dbReference>
<dbReference type="eggNOG" id="COG1506">
    <property type="taxonomic scope" value="Bacteria"/>
</dbReference>
<dbReference type="STRING" id="421531.IX38_19910"/>
<dbReference type="Gene3D" id="2.120.10.30">
    <property type="entry name" value="TolB, C-terminal domain"/>
    <property type="match status" value="1"/>
</dbReference>
<dbReference type="PANTHER" id="PTHR42776:SF27">
    <property type="entry name" value="DIPEPTIDYL PEPTIDASE FAMILY MEMBER 6"/>
    <property type="match status" value="1"/>
</dbReference>
<dbReference type="PANTHER" id="PTHR42776">
    <property type="entry name" value="SERINE PEPTIDASE S9 FAMILY MEMBER"/>
    <property type="match status" value="1"/>
</dbReference>
<dbReference type="AlphaFoldDB" id="A0A085Z0G3"/>
<evidence type="ECO:0000259" key="2">
    <source>
        <dbReference type="Pfam" id="PF00326"/>
    </source>
</evidence>
<evidence type="ECO:0000313" key="4">
    <source>
        <dbReference type="Proteomes" id="UP000028703"/>
    </source>
</evidence>
<gene>
    <name evidence="3" type="ORF">IX38_19910</name>
</gene>
<sequence length="668" mass="76252">MNLNTKIFGTAQIVLSAIMINAQTSTAKLPGDPTLPSTKTNLEKLISYDKGNFKYKVEDYFARPNASQFKISPDGQYLSYKEKDKDKKNHVYVKELKTGKITKAIVEKDDLIKGYGWLDKKRLFFTQDKGGNENIHLYAADIDGKNLKDLTPFDGITLGTVKLIKDTEFVVVTMNKNNKQIFEPYKINFNTGEMTQLYENKDVNSPIDDYIFDKDGNLRGYTVLENGLTTKTYYKDLQTGKFNLLKSTDWKDTFSIIGLNDNSKNKDEAYLVTNLDSDKSRIVLYDLKKNAVIREVYSNPVFDVSSISLAGKNRNYELDYVSYDGIKSETVPVSQFYKEIDAKLKSEFKDKQFSIVSSDDNNDKLLVYVGSDKLYGAYYEYDTKNKKINLLYNLMPQLKEEDMAEMRPIEFKSRDGLTIRGYITLPKAALEGKKVPLIVNPHGGPQGIRDEWGFNPETQLFASRGYATLQVNFRISGGYGKEFQKAGYKQIGRKAMDDVEDGVKYAIEQGWVDKDKIAIYGGSHGGYATLMGLIKTPDLYACGVDYVGVSNIFTFFDSFPEYWKPYKEMVKQIWYDLDNPEEAKIAKEVSPVFQIDKIKKPLFVVQGANDPRVNINESDQIVKAMRAKGFEVPYLVKYDEGHGFGKELNRLELYKYMLGFFAENFSKK</sequence>
<feature type="domain" description="Peptidase S9 prolyl oligopeptidase catalytic" evidence="2">
    <location>
        <begin position="452"/>
        <end position="667"/>
    </location>
</feature>
<dbReference type="RefSeq" id="WP_034707507.1">
    <property type="nucleotide sequence ID" value="NZ_JPRO01000023.1"/>
</dbReference>
<dbReference type="InterPro" id="IPR029058">
    <property type="entry name" value="AB_hydrolase_fold"/>
</dbReference>
<keyword evidence="1" id="KW-0378">Hydrolase</keyword>
<keyword evidence="4" id="KW-1185">Reference proteome</keyword>
<evidence type="ECO:0000313" key="3">
    <source>
        <dbReference type="EMBL" id="KFE97926.1"/>
    </source>
</evidence>
<reference evidence="3 4" key="1">
    <citation type="submission" date="2014-07" db="EMBL/GenBank/DDBJ databases">
        <title>Genome of Chryseobacterium luteum DSM 18605.</title>
        <authorList>
            <person name="Stropko S.J."/>
            <person name="Pipes S.E."/>
            <person name="Newman J.D."/>
        </authorList>
    </citation>
    <scope>NUCLEOTIDE SEQUENCE [LARGE SCALE GENOMIC DNA]</scope>
    <source>
        <strain evidence="3 4">DSM 18605</strain>
    </source>
</reference>
<dbReference type="InterPro" id="IPR011042">
    <property type="entry name" value="6-blade_b-propeller_TolB-like"/>
</dbReference>
<proteinExistence type="predicted"/>
<dbReference type="SUPFAM" id="SSF53474">
    <property type="entry name" value="alpha/beta-Hydrolases"/>
    <property type="match status" value="1"/>
</dbReference>
<dbReference type="GO" id="GO:0006508">
    <property type="term" value="P:proteolysis"/>
    <property type="evidence" value="ECO:0007669"/>
    <property type="project" value="InterPro"/>
</dbReference>
<dbReference type="Proteomes" id="UP000028703">
    <property type="component" value="Unassembled WGS sequence"/>
</dbReference>
<dbReference type="SUPFAM" id="SSF82171">
    <property type="entry name" value="DPP6 N-terminal domain-like"/>
    <property type="match status" value="1"/>
</dbReference>
<organism evidence="3 4">
    <name type="scientific">Chryseobacterium luteum</name>
    <dbReference type="NCBI Taxonomy" id="421531"/>
    <lineage>
        <taxon>Bacteria</taxon>
        <taxon>Pseudomonadati</taxon>
        <taxon>Bacteroidota</taxon>
        <taxon>Flavobacteriia</taxon>
        <taxon>Flavobacteriales</taxon>
        <taxon>Weeksellaceae</taxon>
        <taxon>Chryseobacterium group</taxon>
        <taxon>Chryseobacterium</taxon>
    </lineage>
</organism>
<comment type="caution">
    <text evidence="3">The sequence shown here is derived from an EMBL/GenBank/DDBJ whole genome shotgun (WGS) entry which is preliminary data.</text>
</comment>
<dbReference type="eggNOG" id="COG0823">
    <property type="taxonomic scope" value="Bacteria"/>
</dbReference>